<protein>
    <submittedName>
        <fullName evidence="2">RNA-directed DNA polymerase-like protein</fullName>
    </submittedName>
</protein>
<name>A0A5B6WRA2_9ROSI</name>
<gene>
    <name evidence="2" type="ORF">EPI10_005595</name>
</gene>
<keyword evidence="2" id="KW-0548">Nucleotidyltransferase</keyword>
<evidence type="ECO:0000259" key="1">
    <source>
        <dbReference type="Pfam" id="PF00078"/>
    </source>
</evidence>
<feature type="domain" description="Reverse transcriptase" evidence="1">
    <location>
        <begin position="72"/>
        <end position="140"/>
    </location>
</feature>
<keyword evidence="3" id="KW-1185">Reference proteome</keyword>
<dbReference type="EMBL" id="SMMG02000002">
    <property type="protein sequence ID" value="KAA3483417.1"/>
    <property type="molecule type" value="Genomic_DNA"/>
</dbReference>
<proteinExistence type="predicted"/>
<dbReference type="InterPro" id="IPR000477">
    <property type="entry name" value="RT_dom"/>
</dbReference>
<dbReference type="SUPFAM" id="SSF56672">
    <property type="entry name" value="DNA/RNA polymerases"/>
    <property type="match status" value="1"/>
</dbReference>
<dbReference type="InterPro" id="IPR043128">
    <property type="entry name" value="Rev_trsase/Diguanyl_cyclase"/>
</dbReference>
<dbReference type="InterPro" id="IPR053134">
    <property type="entry name" value="RNA-dir_DNA_polymerase"/>
</dbReference>
<dbReference type="CDD" id="cd01647">
    <property type="entry name" value="RT_LTR"/>
    <property type="match status" value="1"/>
</dbReference>
<dbReference type="PANTHER" id="PTHR24559:SF436">
    <property type="entry name" value="RNA-DIRECTED DNA POLYMERASE HOMOLOG"/>
    <property type="match status" value="1"/>
</dbReference>
<evidence type="ECO:0000313" key="3">
    <source>
        <dbReference type="Proteomes" id="UP000325315"/>
    </source>
</evidence>
<dbReference type="Gene3D" id="3.30.70.270">
    <property type="match status" value="2"/>
</dbReference>
<evidence type="ECO:0000313" key="2">
    <source>
        <dbReference type="EMBL" id="KAA3483417.1"/>
    </source>
</evidence>
<feature type="domain" description="Reverse transcriptase" evidence="1">
    <location>
        <begin position="143"/>
        <end position="201"/>
    </location>
</feature>
<keyword evidence="2" id="KW-0695">RNA-directed DNA polymerase</keyword>
<keyword evidence="2" id="KW-0808">Transferase</keyword>
<sequence length="293" mass="34492">MKPIRELSKELFFRDVIPVELPPKREVDHKIELISNIDPPTKAPYRMSSLKLEELFIRPFKAPFDTPILFWKKHDGSLRLCIDYRVWNKTTVKNRYPIPLIADLFDHISRVRWFSKLDLRSRYHQVRIVEGDKPKTMCVLQPFLDYFLVIYLGDIVMYNKLHEEHVDHLREVFQTLRENELYVKEEKCSFAQREVPFLGHMVEVANFRWMKVKFGLLLIGSHQPRQSRVEDSSQITTTFAHSGTPMVECIVCLLKYDGFVSIVVVVDKFSKYGTFIQATKKCLIEEAAHLDMG</sequence>
<dbReference type="PANTHER" id="PTHR24559">
    <property type="entry name" value="TRANSPOSON TY3-I GAG-POL POLYPROTEIN"/>
    <property type="match status" value="1"/>
</dbReference>
<dbReference type="OrthoDB" id="2431547at2759"/>
<dbReference type="Pfam" id="PF00078">
    <property type="entry name" value="RVT_1"/>
    <property type="match status" value="2"/>
</dbReference>
<dbReference type="Gene3D" id="3.10.10.10">
    <property type="entry name" value="HIV Type 1 Reverse Transcriptase, subunit A, domain 1"/>
    <property type="match status" value="1"/>
</dbReference>
<dbReference type="Proteomes" id="UP000325315">
    <property type="component" value="Unassembled WGS sequence"/>
</dbReference>
<organism evidence="2 3">
    <name type="scientific">Gossypium australe</name>
    <dbReference type="NCBI Taxonomy" id="47621"/>
    <lineage>
        <taxon>Eukaryota</taxon>
        <taxon>Viridiplantae</taxon>
        <taxon>Streptophyta</taxon>
        <taxon>Embryophyta</taxon>
        <taxon>Tracheophyta</taxon>
        <taxon>Spermatophyta</taxon>
        <taxon>Magnoliopsida</taxon>
        <taxon>eudicotyledons</taxon>
        <taxon>Gunneridae</taxon>
        <taxon>Pentapetalae</taxon>
        <taxon>rosids</taxon>
        <taxon>malvids</taxon>
        <taxon>Malvales</taxon>
        <taxon>Malvaceae</taxon>
        <taxon>Malvoideae</taxon>
        <taxon>Gossypium</taxon>
    </lineage>
</organism>
<dbReference type="GO" id="GO:0003964">
    <property type="term" value="F:RNA-directed DNA polymerase activity"/>
    <property type="evidence" value="ECO:0007669"/>
    <property type="project" value="UniProtKB-KW"/>
</dbReference>
<comment type="caution">
    <text evidence="2">The sequence shown here is derived from an EMBL/GenBank/DDBJ whole genome shotgun (WGS) entry which is preliminary data.</text>
</comment>
<dbReference type="AlphaFoldDB" id="A0A5B6WRA2"/>
<accession>A0A5B6WRA2</accession>
<dbReference type="FunFam" id="3.30.70.270:FF:000003">
    <property type="entry name" value="Transposon Ty3-G Gag-Pol polyprotein"/>
    <property type="match status" value="1"/>
</dbReference>
<reference evidence="3" key="1">
    <citation type="journal article" date="2019" name="Plant Biotechnol. J.">
        <title>Genome sequencing of the Australian wild diploid species Gossypium australe highlights disease resistance and delayed gland morphogenesis.</title>
        <authorList>
            <person name="Cai Y."/>
            <person name="Cai X."/>
            <person name="Wang Q."/>
            <person name="Wang P."/>
            <person name="Zhang Y."/>
            <person name="Cai C."/>
            <person name="Xu Y."/>
            <person name="Wang K."/>
            <person name="Zhou Z."/>
            <person name="Wang C."/>
            <person name="Geng S."/>
            <person name="Li B."/>
            <person name="Dong Q."/>
            <person name="Hou Y."/>
            <person name="Wang H."/>
            <person name="Ai P."/>
            <person name="Liu Z."/>
            <person name="Yi F."/>
            <person name="Sun M."/>
            <person name="An G."/>
            <person name="Cheng J."/>
            <person name="Zhang Y."/>
            <person name="Shi Q."/>
            <person name="Xie Y."/>
            <person name="Shi X."/>
            <person name="Chang Y."/>
            <person name="Huang F."/>
            <person name="Chen Y."/>
            <person name="Hong S."/>
            <person name="Mi L."/>
            <person name="Sun Q."/>
            <person name="Zhang L."/>
            <person name="Zhou B."/>
            <person name="Peng R."/>
            <person name="Zhang X."/>
            <person name="Liu F."/>
        </authorList>
    </citation>
    <scope>NUCLEOTIDE SEQUENCE [LARGE SCALE GENOMIC DNA]</scope>
    <source>
        <strain evidence="3">cv. PA1801</strain>
    </source>
</reference>
<dbReference type="InterPro" id="IPR043502">
    <property type="entry name" value="DNA/RNA_pol_sf"/>
</dbReference>